<evidence type="ECO:0000256" key="4">
    <source>
        <dbReference type="ARBA" id="ARBA00022485"/>
    </source>
</evidence>
<dbReference type="CDD" id="cd16371">
    <property type="entry name" value="DMSOR_beta_like"/>
    <property type="match status" value="1"/>
</dbReference>
<keyword evidence="12" id="KW-1185">Reference proteome</keyword>
<evidence type="ECO:0000256" key="7">
    <source>
        <dbReference type="ARBA" id="ARBA00022982"/>
    </source>
</evidence>
<dbReference type="InterPro" id="IPR017896">
    <property type="entry name" value="4Fe4S_Fe-S-bd"/>
</dbReference>
<dbReference type="Gene3D" id="3.30.70.20">
    <property type="match status" value="2"/>
</dbReference>
<comment type="cofactor">
    <cofactor evidence="1">
        <name>[4Fe-4S] cluster</name>
        <dbReference type="ChEBI" id="CHEBI:49883"/>
    </cofactor>
</comment>
<dbReference type="GO" id="GO:0009055">
    <property type="term" value="F:electron transfer activity"/>
    <property type="evidence" value="ECO:0007669"/>
    <property type="project" value="InterPro"/>
</dbReference>
<proteinExistence type="predicted"/>
<organism evidence="11 12">
    <name type="scientific">Tissierella praeacuta DSM 18095</name>
    <dbReference type="NCBI Taxonomy" id="1123404"/>
    <lineage>
        <taxon>Bacteria</taxon>
        <taxon>Bacillati</taxon>
        <taxon>Bacillota</taxon>
        <taxon>Tissierellia</taxon>
        <taxon>Tissierellales</taxon>
        <taxon>Tissierellaceae</taxon>
        <taxon>Tissierella</taxon>
    </lineage>
</organism>
<keyword evidence="7" id="KW-0249">Electron transport</keyword>
<dbReference type="GO" id="GO:0046872">
    <property type="term" value="F:metal ion binding"/>
    <property type="evidence" value="ECO:0007669"/>
    <property type="project" value="UniProtKB-KW"/>
</dbReference>
<evidence type="ECO:0000256" key="6">
    <source>
        <dbReference type="ARBA" id="ARBA00022737"/>
    </source>
</evidence>
<keyword evidence="4" id="KW-0004">4Fe-4S</keyword>
<evidence type="ECO:0000256" key="3">
    <source>
        <dbReference type="ARBA" id="ARBA00022448"/>
    </source>
</evidence>
<dbReference type="AlphaFoldDB" id="A0A1M4TL58"/>
<dbReference type="PRINTS" id="PR00354">
    <property type="entry name" value="7FE8SFRDOXIN"/>
</dbReference>
<protein>
    <submittedName>
        <fullName evidence="11">Anaerobic dimethyl sulfoxide reductase subunit B (DMSO reductase iron-sulfur subunit)</fullName>
    </submittedName>
</protein>
<accession>A0A1M4TL58</accession>
<keyword evidence="3" id="KW-0813">Transport</keyword>
<evidence type="ECO:0000313" key="12">
    <source>
        <dbReference type="Proteomes" id="UP000184114"/>
    </source>
</evidence>
<sequence>MAKQLGFCIEQNICMGCKACQVACKDKSDLDLGQLFRKVTEVNGGEYSNDGNGINQNIFSYFTSMSCNHCENAACVEACPTGAMYKRKDDGIVLVNKEVCIGCRACEQACPYDTPTYNPNEKKMGKCDFCVDLIIQGKDPICIGSCPVRALHYGEIKELRSKYGKVDTVAGLPEPTTKPSLVIVPHKNAGK</sequence>
<dbReference type="Proteomes" id="UP000184114">
    <property type="component" value="Unassembled WGS sequence"/>
</dbReference>
<name>A0A1M4TL58_9FIRM</name>
<dbReference type="PROSITE" id="PS00198">
    <property type="entry name" value="4FE4S_FER_1"/>
    <property type="match status" value="1"/>
</dbReference>
<dbReference type="SUPFAM" id="SSF54862">
    <property type="entry name" value="4Fe-4S ferredoxins"/>
    <property type="match status" value="1"/>
</dbReference>
<dbReference type="GeneID" id="90996421"/>
<dbReference type="InterPro" id="IPR050954">
    <property type="entry name" value="ET_IronSulfur_Cluster-Binding"/>
</dbReference>
<keyword evidence="8" id="KW-0408">Iron</keyword>
<dbReference type="InterPro" id="IPR000813">
    <property type="entry name" value="7Fe_ferredoxin"/>
</dbReference>
<keyword evidence="5" id="KW-0479">Metal-binding</keyword>
<dbReference type="PANTHER" id="PTHR43177:SF5">
    <property type="entry name" value="ANAEROBIC DIMETHYL SULFOXIDE REDUCTASE CHAIN B-RELATED"/>
    <property type="match status" value="1"/>
</dbReference>
<dbReference type="InterPro" id="IPR017900">
    <property type="entry name" value="4Fe4S_Fe_S_CS"/>
</dbReference>
<dbReference type="Pfam" id="PF12800">
    <property type="entry name" value="Fer4_4"/>
    <property type="match status" value="1"/>
</dbReference>
<evidence type="ECO:0000313" key="11">
    <source>
        <dbReference type="EMBL" id="SHE45219.1"/>
    </source>
</evidence>
<dbReference type="STRING" id="1123404.SAMN02745784_00734"/>
<dbReference type="PANTHER" id="PTHR43177">
    <property type="entry name" value="PROTEIN NRFC"/>
    <property type="match status" value="1"/>
</dbReference>
<dbReference type="EMBL" id="FQTY01000002">
    <property type="protein sequence ID" value="SHE45219.1"/>
    <property type="molecule type" value="Genomic_DNA"/>
</dbReference>
<feature type="domain" description="4Fe-4S ferredoxin-type" evidence="10">
    <location>
        <begin position="57"/>
        <end position="89"/>
    </location>
</feature>
<evidence type="ECO:0000259" key="10">
    <source>
        <dbReference type="PROSITE" id="PS51379"/>
    </source>
</evidence>
<gene>
    <name evidence="11" type="ORF">SAMN02745784_00734</name>
</gene>
<keyword evidence="6" id="KW-0677">Repeat</keyword>
<comment type="function">
    <text evidence="2">Electron transfer subunit of the terminal reductase during anaerobic growth on various sulfoxide and N-oxide compounds.</text>
</comment>
<evidence type="ECO:0000256" key="1">
    <source>
        <dbReference type="ARBA" id="ARBA00001966"/>
    </source>
</evidence>
<dbReference type="PROSITE" id="PS51379">
    <property type="entry name" value="4FE4S_FER_2"/>
    <property type="match status" value="2"/>
</dbReference>
<dbReference type="Pfam" id="PF13247">
    <property type="entry name" value="Fer4_11"/>
    <property type="match status" value="1"/>
</dbReference>
<dbReference type="NCBIfam" id="TIGR02951">
    <property type="entry name" value="DMSO_dmsB"/>
    <property type="match status" value="1"/>
</dbReference>
<evidence type="ECO:0000256" key="5">
    <source>
        <dbReference type="ARBA" id="ARBA00022723"/>
    </source>
</evidence>
<evidence type="ECO:0000256" key="2">
    <source>
        <dbReference type="ARBA" id="ARBA00003584"/>
    </source>
</evidence>
<feature type="domain" description="4Fe-4S ferredoxin-type" evidence="10">
    <location>
        <begin position="91"/>
        <end position="120"/>
    </location>
</feature>
<dbReference type="InterPro" id="IPR014297">
    <property type="entry name" value="DMSO_DmsB"/>
</dbReference>
<evidence type="ECO:0000256" key="9">
    <source>
        <dbReference type="ARBA" id="ARBA00023014"/>
    </source>
</evidence>
<evidence type="ECO:0000256" key="8">
    <source>
        <dbReference type="ARBA" id="ARBA00023004"/>
    </source>
</evidence>
<dbReference type="RefSeq" id="WP_072973218.1">
    <property type="nucleotide sequence ID" value="NZ_FQTY01000002.1"/>
</dbReference>
<keyword evidence="9" id="KW-0411">Iron-sulfur</keyword>
<reference evidence="12" key="1">
    <citation type="submission" date="2016-11" db="EMBL/GenBank/DDBJ databases">
        <authorList>
            <person name="Varghese N."/>
            <person name="Submissions S."/>
        </authorList>
    </citation>
    <scope>NUCLEOTIDE SEQUENCE [LARGE SCALE GENOMIC DNA]</scope>
    <source>
        <strain evidence="12">DSM 18095</strain>
    </source>
</reference>
<dbReference type="GO" id="GO:0051539">
    <property type="term" value="F:4 iron, 4 sulfur cluster binding"/>
    <property type="evidence" value="ECO:0007669"/>
    <property type="project" value="UniProtKB-KW"/>
</dbReference>